<feature type="chain" id="PRO_5044553021" evidence="1">
    <location>
        <begin position="20"/>
        <end position="65"/>
    </location>
</feature>
<reference evidence="2 3" key="2">
    <citation type="submission" date="2018-11" db="EMBL/GenBank/DDBJ databases">
        <authorList>
            <consortium name="Pathogen Informatics"/>
        </authorList>
    </citation>
    <scope>NUCLEOTIDE SEQUENCE [LARGE SCALE GENOMIC DNA]</scope>
</reference>
<evidence type="ECO:0000313" key="4">
    <source>
        <dbReference type="WBParaSite" id="TCNE_0000450301-mRNA-1"/>
    </source>
</evidence>
<evidence type="ECO:0000313" key="2">
    <source>
        <dbReference type="EMBL" id="VDM30393.1"/>
    </source>
</evidence>
<feature type="signal peptide" evidence="1">
    <location>
        <begin position="1"/>
        <end position="19"/>
    </location>
</feature>
<dbReference type="EMBL" id="UYWY01007749">
    <property type="protein sequence ID" value="VDM30393.1"/>
    <property type="molecule type" value="Genomic_DNA"/>
</dbReference>
<accession>A0A183U7N3</accession>
<evidence type="ECO:0000313" key="3">
    <source>
        <dbReference type="Proteomes" id="UP000050794"/>
    </source>
</evidence>
<reference evidence="4" key="1">
    <citation type="submission" date="2016-06" db="UniProtKB">
        <authorList>
            <consortium name="WormBaseParasite"/>
        </authorList>
    </citation>
    <scope>IDENTIFICATION</scope>
</reference>
<organism evidence="3 4">
    <name type="scientific">Toxocara canis</name>
    <name type="common">Canine roundworm</name>
    <dbReference type="NCBI Taxonomy" id="6265"/>
    <lineage>
        <taxon>Eukaryota</taxon>
        <taxon>Metazoa</taxon>
        <taxon>Ecdysozoa</taxon>
        <taxon>Nematoda</taxon>
        <taxon>Chromadorea</taxon>
        <taxon>Rhabditida</taxon>
        <taxon>Spirurina</taxon>
        <taxon>Ascaridomorpha</taxon>
        <taxon>Ascaridoidea</taxon>
        <taxon>Toxocaridae</taxon>
        <taxon>Toxocara</taxon>
    </lineage>
</organism>
<gene>
    <name evidence="2" type="ORF">TCNE_LOCUS4502</name>
</gene>
<keyword evidence="3" id="KW-1185">Reference proteome</keyword>
<dbReference type="Proteomes" id="UP000050794">
    <property type="component" value="Unassembled WGS sequence"/>
</dbReference>
<dbReference type="WBParaSite" id="TCNE_0000450301-mRNA-1">
    <property type="protein sequence ID" value="TCNE_0000450301-mRNA-1"/>
    <property type="gene ID" value="TCNE_0000450301"/>
</dbReference>
<proteinExistence type="predicted"/>
<dbReference type="AlphaFoldDB" id="A0A183U7N3"/>
<name>A0A183U7N3_TOXCA</name>
<evidence type="ECO:0000256" key="1">
    <source>
        <dbReference type="SAM" id="SignalP"/>
    </source>
</evidence>
<sequence length="65" mass="7196">MLLFSIFLTAALVAGAVVSQSNYDDPDIDEQQPGAFSNYNIQNAQSESLNLEIEGENTEEEEEKK</sequence>
<protein>
    <submittedName>
        <fullName evidence="4">Secreted protein</fullName>
    </submittedName>
</protein>
<keyword evidence="1" id="KW-0732">Signal</keyword>